<dbReference type="InterPro" id="IPR036322">
    <property type="entry name" value="WD40_repeat_dom_sf"/>
</dbReference>
<evidence type="ECO:0000256" key="3">
    <source>
        <dbReference type="ARBA" id="ARBA00025740"/>
    </source>
</evidence>
<dbReference type="InterPro" id="IPR015943">
    <property type="entry name" value="WD40/YVTN_repeat-like_dom_sf"/>
</dbReference>
<gene>
    <name evidence="5" type="ORF">CTEN210_10060</name>
</gene>
<organism evidence="5 6">
    <name type="scientific">Chaetoceros tenuissimus</name>
    <dbReference type="NCBI Taxonomy" id="426638"/>
    <lineage>
        <taxon>Eukaryota</taxon>
        <taxon>Sar</taxon>
        <taxon>Stramenopiles</taxon>
        <taxon>Ochrophyta</taxon>
        <taxon>Bacillariophyta</taxon>
        <taxon>Coscinodiscophyceae</taxon>
        <taxon>Chaetocerotophycidae</taxon>
        <taxon>Chaetocerotales</taxon>
        <taxon>Chaetocerotaceae</taxon>
        <taxon>Chaetoceros</taxon>
    </lineage>
</organism>
<sequence>MTTPEPLQQQQEEDEIQAPQMTNDDSNDTLLSMNFNQDGGCLSISTATGFRICNLTPKYMETFRRSFGRGIALAEMLFRCNILALVGGGSSPQYPPNKILMWDDHKGVEVGQILLRQRVLNVKMRRNRICVATRDRVYVYGFAALDLLDTIVTCDSLKGLLAISTDAGGGLGNIGEGDDCWVLACPSTQKGQVRVELYGKRKNLLIDAHEGHLAALALSVDGSLLATASERGTIIRLFETGQKVKPSFGESVVPASSSMPPGTPIREFRRGVESASISCLAFSMDRTWLACTSDHETTHIFQVYKEENSSSEKEKESASSKLSSPSAKAKSSLSYASKYAKKILPSVLTKAPKKYLQGEQSFAQVRGGITNPEKCCFIPDQPHTIAVVGRDDYGNGCIMISNFGEKDGNGQSYAVKGEAKRIAFHRFFKKGMDKYNLSKNRPKEVYTGESDVVMSDEHNKEQNVSDGLNQDMSQLQVDAGIDSTIEEKKDLVPGENEVALNSDENEKPDDEKKLDASLEENKLADNDKSKE</sequence>
<feature type="compositionally biased region" description="Low complexity" evidence="4">
    <location>
        <begin position="1"/>
        <end position="10"/>
    </location>
</feature>
<dbReference type="Proteomes" id="UP001054902">
    <property type="component" value="Unassembled WGS sequence"/>
</dbReference>
<dbReference type="GO" id="GO:0005737">
    <property type="term" value="C:cytoplasm"/>
    <property type="evidence" value="ECO:0007669"/>
    <property type="project" value="UniProtKB-ARBA"/>
</dbReference>
<dbReference type="PANTHER" id="PTHR11227">
    <property type="entry name" value="WD-REPEAT PROTEIN INTERACTING WITH PHOSPHOINOSIDES WIPI -RELATED"/>
    <property type="match status" value="1"/>
</dbReference>
<dbReference type="AlphaFoldDB" id="A0AAD3H872"/>
<dbReference type="SUPFAM" id="SSF50978">
    <property type="entry name" value="WD40 repeat-like"/>
    <property type="match status" value="1"/>
</dbReference>
<protein>
    <submittedName>
        <fullName evidence="5">Uncharacterized protein</fullName>
    </submittedName>
</protein>
<dbReference type="InterPro" id="IPR001680">
    <property type="entry name" value="WD40_rpt"/>
</dbReference>
<feature type="region of interest" description="Disordered" evidence="4">
    <location>
        <begin position="485"/>
        <end position="531"/>
    </location>
</feature>
<dbReference type="Gene3D" id="2.130.10.10">
    <property type="entry name" value="YVTN repeat-like/Quinoprotein amine dehydrogenase"/>
    <property type="match status" value="1"/>
</dbReference>
<feature type="region of interest" description="Disordered" evidence="4">
    <location>
        <begin position="1"/>
        <end position="27"/>
    </location>
</feature>
<dbReference type="Pfam" id="PF21032">
    <property type="entry name" value="PROPPIN"/>
    <property type="match status" value="1"/>
</dbReference>
<evidence type="ECO:0000313" key="6">
    <source>
        <dbReference type="Proteomes" id="UP001054902"/>
    </source>
</evidence>
<comment type="similarity">
    <text evidence="3">Belongs to the WD repeat PROPPIN family.</text>
</comment>
<keyword evidence="6" id="KW-1185">Reference proteome</keyword>
<evidence type="ECO:0000256" key="1">
    <source>
        <dbReference type="ARBA" id="ARBA00022574"/>
    </source>
</evidence>
<keyword evidence="1" id="KW-0853">WD repeat</keyword>
<comment type="caution">
    <text evidence="5">The sequence shown here is derived from an EMBL/GenBank/DDBJ whole genome shotgun (WGS) entry which is preliminary data.</text>
</comment>
<feature type="compositionally biased region" description="Basic and acidic residues" evidence="4">
    <location>
        <begin position="509"/>
        <end position="531"/>
    </location>
</feature>
<feature type="region of interest" description="Disordered" evidence="4">
    <location>
        <begin position="449"/>
        <end position="471"/>
    </location>
</feature>
<feature type="region of interest" description="Disordered" evidence="4">
    <location>
        <begin position="305"/>
        <end position="325"/>
    </location>
</feature>
<accession>A0AAD3H872</accession>
<dbReference type="SMART" id="SM00320">
    <property type="entry name" value="WD40"/>
    <property type="match status" value="2"/>
</dbReference>
<dbReference type="EMBL" id="BLLK01000047">
    <property type="protein sequence ID" value="GFH53583.1"/>
    <property type="molecule type" value="Genomic_DNA"/>
</dbReference>
<dbReference type="InterPro" id="IPR048720">
    <property type="entry name" value="PROPPIN"/>
</dbReference>
<evidence type="ECO:0000256" key="4">
    <source>
        <dbReference type="SAM" id="MobiDB-lite"/>
    </source>
</evidence>
<reference evidence="5 6" key="1">
    <citation type="journal article" date="2021" name="Sci. Rep.">
        <title>The genome of the diatom Chaetoceros tenuissimus carries an ancient integrated fragment of an extant virus.</title>
        <authorList>
            <person name="Hongo Y."/>
            <person name="Kimura K."/>
            <person name="Takaki Y."/>
            <person name="Yoshida Y."/>
            <person name="Baba S."/>
            <person name="Kobayashi G."/>
            <person name="Nagasaki K."/>
            <person name="Hano T."/>
            <person name="Tomaru Y."/>
        </authorList>
    </citation>
    <scope>NUCLEOTIDE SEQUENCE [LARGE SCALE GENOMIC DNA]</scope>
    <source>
        <strain evidence="5 6">NIES-3715</strain>
    </source>
</reference>
<feature type="compositionally biased region" description="Basic and acidic residues" evidence="4">
    <location>
        <begin position="305"/>
        <end position="318"/>
    </location>
</feature>
<evidence type="ECO:0000256" key="2">
    <source>
        <dbReference type="ARBA" id="ARBA00022737"/>
    </source>
</evidence>
<evidence type="ECO:0000313" key="5">
    <source>
        <dbReference type="EMBL" id="GFH53583.1"/>
    </source>
</evidence>
<keyword evidence="2" id="KW-0677">Repeat</keyword>
<proteinExistence type="inferred from homology"/>
<name>A0AAD3H872_9STRA</name>